<dbReference type="RefSeq" id="WP_253201611.1">
    <property type="nucleotide sequence ID" value="NZ_JAZHFS010000001.1"/>
</dbReference>
<evidence type="ECO:0000259" key="1">
    <source>
        <dbReference type="PROSITE" id="PS51379"/>
    </source>
</evidence>
<dbReference type="PANTHER" id="PTHR42827:SF1">
    <property type="entry name" value="IRON-SULFUR CLUSTER-BINDING PROTEIN"/>
    <property type="match status" value="1"/>
</dbReference>
<sequence>MVEGNKIYELIISKMKCYPSTIVGITDISYSYYSKQYKCALVLAVPHREIISLNNYSEEKFEKTISATRKELNEIISDLLTVLQEYKINYYVPPVAQTNEESLIAPFSFKYSAINAGIGWIGKNRVLVTKEYGPRIRLSAILIDYDLPVGIPITKSMCDDKCFLCIEACPHKALKGIQWDIYKLREQLIDYQLCNFKRSLYLKKYNRKNACGFCIVACPLGLRV</sequence>
<dbReference type="SUPFAM" id="SSF54862">
    <property type="entry name" value="4Fe-4S ferredoxins"/>
    <property type="match status" value="1"/>
</dbReference>
<dbReference type="EMBL" id="JAZHFS010000001">
    <property type="protein sequence ID" value="MEF2111048.1"/>
    <property type="molecule type" value="Genomic_DNA"/>
</dbReference>
<feature type="domain" description="4Fe-4S ferredoxin-type" evidence="1">
    <location>
        <begin position="149"/>
        <end position="180"/>
    </location>
</feature>
<name>A0ABU7UIH6_9CLOT</name>
<dbReference type="PROSITE" id="PS51379">
    <property type="entry name" value="4FE4S_FER_2"/>
    <property type="match status" value="1"/>
</dbReference>
<accession>A0ABU7UIH6</accession>
<proteinExistence type="predicted"/>
<dbReference type="Proteomes" id="UP001498469">
    <property type="component" value="Unassembled WGS sequence"/>
</dbReference>
<comment type="caution">
    <text evidence="2">The sequence shown here is derived from an EMBL/GenBank/DDBJ whole genome shotgun (WGS) entry which is preliminary data.</text>
</comment>
<organism evidence="2 3">
    <name type="scientific">Clostridium frigoriphilum</name>
    <dbReference type="NCBI Taxonomy" id="443253"/>
    <lineage>
        <taxon>Bacteria</taxon>
        <taxon>Bacillati</taxon>
        <taxon>Bacillota</taxon>
        <taxon>Clostridia</taxon>
        <taxon>Eubacteriales</taxon>
        <taxon>Clostridiaceae</taxon>
        <taxon>Clostridium</taxon>
    </lineage>
</organism>
<protein>
    <submittedName>
        <fullName evidence="2">Epoxyqueuosine reductase</fullName>
    </submittedName>
</protein>
<reference evidence="2 3" key="1">
    <citation type="submission" date="2023-11" db="EMBL/GenBank/DDBJ databases">
        <title>Draft genome sequence of a psychrophilic Clostridium strain from permafrost water brine.</title>
        <authorList>
            <person name="Shcherbakova V.A."/>
            <person name="Trubitsyn V.E."/>
            <person name="Zakharyuk A.G."/>
        </authorList>
    </citation>
    <scope>NUCLEOTIDE SEQUENCE [LARGE SCALE GENOMIC DNA]</scope>
    <source>
        <strain evidence="2 3">14F</strain>
    </source>
</reference>
<evidence type="ECO:0000313" key="3">
    <source>
        <dbReference type="Proteomes" id="UP001498469"/>
    </source>
</evidence>
<evidence type="ECO:0000313" key="2">
    <source>
        <dbReference type="EMBL" id="MEF2111048.1"/>
    </source>
</evidence>
<keyword evidence="3" id="KW-1185">Reference proteome</keyword>
<dbReference type="PANTHER" id="PTHR42827">
    <property type="entry name" value="IRON-SULFUR CLUSTER-BINDING PROTEIN-RELATED"/>
    <property type="match status" value="1"/>
</dbReference>
<gene>
    <name evidence="2" type="ORF">SJI18_01870</name>
</gene>
<dbReference type="InterPro" id="IPR017896">
    <property type="entry name" value="4Fe4S_Fe-S-bd"/>
</dbReference>